<accession>A0A239AUZ5</accession>
<gene>
    <name evidence="2" type="ORF">SAMN06272737_1585</name>
</gene>
<protein>
    <submittedName>
        <fullName evidence="2">Uncharacterized protein</fullName>
    </submittedName>
</protein>
<dbReference type="EMBL" id="FZNO01000058">
    <property type="protein sequence ID" value="SNR99132.1"/>
    <property type="molecule type" value="Genomic_DNA"/>
</dbReference>
<reference evidence="2 3" key="1">
    <citation type="submission" date="2017-06" db="EMBL/GenBank/DDBJ databases">
        <authorList>
            <person name="Kim H.J."/>
            <person name="Triplett B.A."/>
        </authorList>
    </citation>
    <scope>NUCLEOTIDE SEQUENCE [LARGE SCALE GENOMIC DNA]</scope>
    <source>
        <strain evidence="2 3">DSM 44272</strain>
    </source>
</reference>
<sequence>MTTGDPFWEQALVSFLGTFGALGVAIVVYRLTRNDEGKRLTRVLDSERTQRREERAFLAMQEIRTALSTLAPVRPEG</sequence>
<keyword evidence="1" id="KW-1133">Transmembrane helix</keyword>
<name>A0A239AUZ5_9ACTN</name>
<evidence type="ECO:0000256" key="1">
    <source>
        <dbReference type="SAM" id="Phobius"/>
    </source>
</evidence>
<keyword evidence="1" id="KW-0472">Membrane</keyword>
<evidence type="ECO:0000313" key="2">
    <source>
        <dbReference type="EMBL" id="SNR99132.1"/>
    </source>
</evidence>
<keyword evidence="3" id="KW-1185">Reference proteome</keyword>
<keyword evidence="1" id="KW-0812">Transmembrane</keyword>
<dbReference type="AlphaFoldDB" id="A0A239AUZ5"/>
<dbReference type="Proteomes" id="UP000198403">
    <property type="component" value="Unassembled WGS sequence"/>
</dbReference>
<proteinExistence type="predicted"/>
<organism evidence="2 3">
    <name type="scientific">Blastococcus mobilis</name>
    <dbReference type="NCBI Taxonomy" id="1938746"/>
    <lineage>
        <taxon>Bacteria</taxon>
        <taxon>Bacillati</taxon>
        <taxon>Actinomycetota</taxon>
        <taxon>Actinomycetes</taxon>
        <taxon>Geodermatophilales</taxon>
        <taxon>Geodermatophilaceae</taxon>
        <taxon>Blastococcus</taxon>
    </lineage>
</organism>
<evidence type="ECO:0000313" key="3">
    <source>
        <dbReference type="Proteomes" id="UP000198403"/>
    </source>
</evidence>
<feature type="transmembrane region" description="Helical" evidence="1">
    <location>
        <begin position="12"/>
        <end position="32"/>
    </location>
</feature>